<dbReference type="PANTHER" id="PTHR37836">
    <property type="entry name" value="LMO1036 PROTEIN"/>
    <property type="match status" value="1"/>
</dbReference>
<dbReference type="SUPFAM" id="SSF51445">
    <property type="entry name" value="(Trans)glycosidases"/>
    <property type="match status" value="1"/>
</dbReference>
<evidence type="ECO:0000259" key="1">
    <source>
        <dbReference type="Pfam" id="PF13204"/>
    </source>
</evidence>
<dbReference type="Proteomes" id="UP001528920">
    <property type="component" value="Unassembled WGS sequence"/>
</dbReference>
<dbReference type="PANTHER" id="PTHR37836:SF2">
    <property type="entry name" value="DUF4038 DOMAIN-CONTAINING PROTEIN"/>
    <property type="match status" value="1"/>
</dbReference>
<dbReference type="Pfam" id="PF13204">
    <property type="entry name" value="Apiosidase"/>
    <property type="match status" value="1"/>
</dbReference>
<dbReference type="EMBL" id="JAKJSC010000001">
    <property type="protein sequence ID" value="MDE5417513.1"/>
    <property type="molecule type" value="Genomic_DNA"/>
</dbReference>
<dbReference type="Pfam" id="PF16586">
    <property type="entry name" value="DUF5060"/>
    <property type="match status" value="1"/>
</dbReference>
<name>A0ABT5VQ12_9BACT</name>
<keyword evidence="4" id="KW-1185">Reference proteome</keyword>
<sequence>MSSVRKLLLIVFCISVFTISKAEIKKEKYTKSLIAIQKWEVVDISFKAKSKLKNPFVVDFSAKFISPQGKEQIVPGFYNGENEWLIRFSTAEAGKWSYTTSSEIKALNAKKGVLLIDEKGREGQKGGIVLNPEKPRNFFYESGKSYFLTAFECDWLYALDYHNEDGLPKTEHLLDLLNENGFNQVVMNVFSYDVSWNKDKKLAKHPEHEYGGPKDIFPFLGNNDKPDYSALNVEFFKKLDRTIELMNEKDIVSHLMIYVWNKLVAWPEMYSDADNMYYDYVVKRYGAFPNVMWDVSKEALYYGRADDAYILERIKRLREGNAFNRLVTVHDYGFCKRHPESVDFISRQDWTFSLYHNMLDDYNNYKTKPVFNIEHGGYEASPYEVFVGSYIDPEVCLRRNYQCVFAGVYSTYYWQAASWNVVIHNPYEQTEDFIKPKFEYFKHMTNLFSKFDFSKFKPTPWRNQAGYCLKSDDTYLFYVPNETYQFRAEFLFHEYESVEFQWMNTLTGEYSQNMVINKKQDFESPWYNNADAVLIIKPQNKKN</sequence>
<dbReference type="Gene3D" id="3.20.20.80">
    <property type="entry name" value="Glycosidases"/>
    <property type="match status" value="1"/>
</dbReference>
<accession>A0ABT5VQ12</accession>
<evidence type="ECO:0000259" key="2">
    <source>
        <dbReference type="Pfam" id="PF16586"/>
    </source>
</evidence>
<dbReference type="RefSeq" id="WP_275108853.1">
    <property type="nucleotide sequence ID" value="NZ_JAKJSC010000001.1"/>
</dbReference>
<gene>
    <name evidence="3" type="ORF">L3049_05780</name>
</gene>
<dbReference type="Gene3D" id="2.60.40.10">
    <property type="entry name" value="Immunoglobulins"/>
    <property type="match status" value="1"/>
</dbReference>
<dbReference type="InterPro" id="IPR017853">
    <property type="entry name" value="GH"/>
</dbReference>
<proteinExistence type="predicted"/>
<evidence type="ECO:0000313" key="4">
    <source>
        <dbReference type="Proteomes" id="UP001528920"/>
    </source>
</evidence>
<dbReference type="InterPro" id="IPR032260">
    <property type="entry name" value="DUF5060"/>
</dbReference>
<evidence type="ECO:0000313" key="3">
    <source>
        <dbReference type="EMBL" id="MDE5417513.1"/>
    </source>
</evidence>
<feature type="domain" description="Apiosidase-like catalytic" evidence="1">
    <location>
        <begin position="135"/>
        <end position="453"/>
    </location>
</feature>
<dbReference type="InterPro" id="IPR013783">
    <property type="entry name" value="Ig-like_fold"/>
</dbReference>
<dbReference type="InterPro" id="IPR025277">
    <property type="entry name" value="Apiosidase-like_cat_dom"/>
</dbReference>
<comment type="caution">
    <text evidence="3">The sequence shown here is derived from an EMBL/GenBank/DDBJ whole genome shotgun (WGS) entry which is preliminary data.</text>
</comment>
<organism evidence="3 4">
    <name type="scientific">Paralabilibaculum antarcticum</name>
    <dbReference type="NCBI Taxonomy" id="2912572"/>
    <lineage>
        <taxon>Bacteria</taxon>
        <taxon>Pseudomonadati</taxon>
        <taxon>Bacteroidota</taxon>
        <taxon>Bacteroidia</taxon>
        <taxon>Marinilabiliales</taxon>
        <taxon>Marinifilaceae</taxon>
        <taxon>Paralabilibaculum</taxon>
    </lineage>
</organism>
<protein>
    <submittedName>
        <fullName evidence="3">DUF4038 domain-containing protein</fullName>
    </submittedName>
</protein>
<reference evidence="3 4" key="1">
    <citation type="submission" date="2022-01" db="EMBL/GenBank/DDBJ databases">
        <title>Labilibaculum sp. nov, a marine bacterium isolated from Antarctica.</title>
        <authorList>
            <person name="Dai W."/>
        </authorList>
    </citation>
    <scope>NUCLEOTIDE SEQUENCE [LARGE SCALE GENOMIC DNA]</scope>
    <source>
        <strain evidence="3 4">DW002</strain>
    </source>
</reference>
<feature type="domain" description="DUF5060" evidence="2">
    <location>
        <begin position="36"/>
        <end position="102"/>
    </location>
</feature>